<keyword evidence="3 7" id="KW-0049">Antioxidant</keyword>
<dbReference type="SUPFAM" id="SSF52833">
    <property type="entry name" value="Thioredoxin-like"/>
    <property type="match status" value="1"/>
</dbReference>
<protein>
    <recommendedName>
        <fullName evidence="8">Thioredoxin domain-containing protein</fullName>
    </recommendedName>
</protein>
<dbReference type="InterPro" id="IPR037944">
    <property type="entry name" value="PRX5-like"/>
</dbReference>
<comment type="similarity">
    <text evidence="1 7">Belongs to the peroxiredoxin family. Prx5 subfamily.</text>
</comment>
<feature type="domain" description="Thioredoxin" evidence="8">
    <location>
        <begin position="37"/>
        <end position="182"/>
    </location>
</feature>
<dbReference type="STRING" id="1093900.A0A507ASP0"/>
<dbReference type="InterPro" id="IPR013766">
    <property type="entry name" value="Thioredoxin_domain"/>
</dbReference>
<comment type="caution">
    <text evidence="9">The sequence shown here is derived from an EMBL/GenBank/DDBJ whole genome shotgun (WGS) entry which is preliminary data.</text>
</comment>
<dbReference type="InterPro" id="IPR036249">
    <property type="entry name" value="Thioredoxin-like_sf"/>
</dbReference>
<comment type="function">
    <text evidence="7">Thiol-specific peroxidase that catalyzes the reduction of hydrogen peroxide and organic hydroperoxides to water and alcohols, respectively. Plays a role in cell protection against oxidative stress by detoxifying peroxides.</text>
</comment>
<dbReference type="GO" id="GO:0005739">
    <property type="term" value="C:mitochondrion"/>
    <property type="evidence" value="ECO:0007669"/>
    <property type="project" value="TreeGrafter"/>
</dbReference>
<dbReference type="OrthoDB" id="195498at2759"/>
<name>A0A507ASP0_9PEZI</name>
<keyword evidence="4 7" id="KW-0560">Oxidoreductase</keyword>
<evidence type="ECO:0000256" key="2">
    <source>
        <dbReference type="ARBA" id="ARBA00022559"/>
    </source>
</evidence>
<reference evidence="9 10" key="1">
    <citation type="submission" date="2019-06" db="EMBL/GenBank/DDBJ databases">
        <title>Draft genome sequence of the filamentous fungus Phialemoniopsis curvata isolated from diesel fuel.</title>
        <authorList>
            <person name="Varaljay V.A."/>
            <person name="Lyon W.J."/>
            <person name="Crouch A.L."/>
            <person name="Drake C.E."/>
            <person name="Hollomon J.M."/>
            <person name="Nadeau L.J."/>
            <person name="Nunn H.S."/>
            <person name="Stevenson B.S."/>
            <person name="Bojanowski C.L."/>
            <person name="Crookes-Goodson W.J."/>
        </authorList>
    </citation>
    <scope>NUCLEOTIDE SEQUENCE [LARGE SCALE GENOMIC DNA]</scope>
    <source>
        <strain evidence="9 10">D216</strain>
    </source>
</reference>
<dbReference type="PROSITE" id="PS51352">
    <property type="entry name" value="THIOREDOXIN_2"/>
    <property type="match status" value="1"/>
</dbReference>
<accession>A0A507ASP0</accession>
<dbReference type="AlphaFoldDB" id="A0A507ASP0"/>
<evidence type="ECO:0000256" key="7">
    <source>
        <dbReference type="RuleBase" id="RU366011"/>
    </source>
</evidence>
<evidence type="ECO:0000259" key="8">
    <source>
        <dbReference type="PROSITE" id="PS51352"/>
    </source>
</evidence>
<dbReference type="PANTHER" id="PTHR10430">
    <property type="entry name" value="PEROXIREDOXIN"/>
    <property type="match status" value="1"/>
</dbReference>
<gene>
    <name evidence="9" type="ORF">E0L32_008322</name>
</gene>
<dbReference type="PANTHER" id="PTHR10430:SF16">
    <property type="entry name" value="PEROXIREDOXIN-5, MITOCHONDRIAL"/>
    <property type="match status" value="1"/>
</dbReference>
<sequence length="182" mass="19240">MSLNAGDSFPEGVTFTYVPPAPDAGITSCGVGIKYDASKGTVNPPPSLPSQNFSSQFKNKKVVLVSVPGAFTPTCQEQHLTSYLDSDNYKKLKAKGVDSVIFIASNDHWVMAAWGKANGVKDDSILFMADDGLAFAKSIGWSLGERIARGAIIIDHGKVVYAEKDVPKSTAASSAEAVLAKL</sequence>
<dbReference type="InParanoid" id="A0A507ASP0"/>
<dbReference type="EMBL" id="SKBQ01000054">
    <property type="protein sequence ID" value="TPX10753.1"/>
    <property type="molecule type" value="Genomic_DNA"/>
</dbReference>
<dbReference type="GO" id="GO:0045454">
    <property type="term" value="P:cell redox homeostasis"/>
    <property type="evidence" value="ECO:0007669"/>
    <property type="project" value="TreeGrafter"/>
</dbReference>
<evidence type="ECO:0000256" key="5">
    <source>
        <dbReference type="ARBA" id="ARBA00023284"/>
    </source>
</evidence>
<dbReference type="GO" id="GO:0042744">
    <property type="term" value="P:hydrogen peroxide catabolic process"/>
    <property type="evidence" value="ECO:0007669"/>
    <property type="project" value="TreeGrafter"/>
</dbReference>
<organism evidence="9 10">
    <name type="scientific">Thyridium curvatum</name>
    <dbReference type="NCBI Taxonomy" id="1093900"/>
    <lineage>
        <taxon>Eukaryota</taxon>
        <taxon>Fungi</taxon>
        <taxon>Dikarya</taxon>
        <taxon>Ascomycota</taxon>
        <taxon>Pezizomycotina</taxon>
        <taxon>Sordariomycetes</taxon>
        <taxon>Sordariomycetidae</taxon>
        <taxon>Thyridiales</taxon>
        <taxon>Thyridiaceae</taxon>
        <taxon>Thyridium</taxon>
    </lineage>
</organism>
<evidence type="ECO:0000313" key="9">
    <source>
        <dbReference type="EMBL" id="TPX10753.1"/>
    </source>
</evidence>
<keyword evidence="2 7" id="KW-0575">Peroxidase</keyword>
<keyword evidence="5 7" id="KW-0676">Redox-active center</keyword>
<dbReference type="Gene3D" id="3.40.30.10">
    <property type="entry name" value="Glutaredoxin"/>
    <property type="match status" value="1"/>
</dbReference>
<proteinExistence type="inferred from homology"/>
<evidence type="ECO:0000256" key="6">
    <source>
        <dbReference type="PIRSR" id="PIRSR637944-1"/>
    </source>
</evidence>
<dbReference type="GeneID" id="41975769"/>
<evidence type="ECO:0000313" key="10">
    <source>
        <dbReference type="Proteomes" id="UP000319257"/>
    </source>
</evidence>
<evidence type="ECO:0000256" key="1">
    <source>
        <dbReference type="ARBA" id="ARBA00010505"/>
    </source>
</evidence>
<keyword evidence="10" id="KW-1185">Reference proteome</keyword>
<dbReference type="GO" id="GO:0005777">
    <property type="term" value="C:peroxisome"/>
    <property type="evidence" value="ECO:0007669"/>
    <property type="project" value="TreeGrafter"/>
</dbReference>
<dbReference type="InterPro" id="IPR013740">
    <property type="entry name" value="Redoxin"/>
</dbReference>
<dbReference type="GO" id="GO:0008379">
    <property type="term" value="F:thioredoxin peroxidase activity"/>
    <property type="evidence" value="ECO:0007669"/>
    <property type="project" value="InterPro"/>
</dbReference>
<dbReference type="CDD" id="cd03013">
    <property type="entry name" value="PRX5_like"/>
    <property type="match status" value="1"/>
</dbReference>
<evidence type="ECO:0000256" key="3">
    <source>
        <dbReference type="ARBA" id="ARBA00022862"/>
    </source>
</evidence>
<feature type="active site" description="Cysteine sulfenic acid (-SOH) intermediate" evidence="6">
    <location>
        <position position="75"/>
    </location>
</feature>
<dbReference type="RefSeq" id="XP_030992464.1">
    <property type="nucleotide sequence ID" value="XM_031143164.1"/>
</dbReference>
<dbReference type="GO" id="GO:0034599">
    <property type="term" value="P:cellular response to oxidative stress"/>
    <property type="evidence" value="ECO:0007669"/>
    <property type="project" value="InterPro"/>
</dbReference>
<dbReference type="Proteomes" id="UP000319257">
    <property type="component" value="Unassembled WGS sequence"/>
</dbReference>
<dbReference type="FunCoup" id="A0A507ASP0">
    <property type="interactions" value="576"/>
</dbReference>
<evidence type="ECO:0000256" key="4">
    <source>
        <dbReference type="ARBA" id="ARBA00023002"/>
    </source>
</evidence>
<dbReference type="Pfam" id="PF08534">
    <property type="entry name" value="Redoxin"/>
    <property type="match status" value="1"/>
</dbReference>